<evidence type="ECO:0000259" key="4">
    <source>
        <dbReference type="Pfam" id="PF04355"/>
    </source>
</evidence>
<sequence>MRNQLITSTIIASLFALGCSVHRIDIQQGTVFDAEHVTQLKLGITREEVQKILGTPPIADPFHKNRWDYIYTMSQPNKTPEEKQITVFFEKERLIRVLTSIAPAIDATDATNAP</sequence>
<evidence type="ECO:0000256" key="2">
    <source>
        <dbReference type="ARBA" id="ARBA00023136"/>
    </source>
</evidence>
<feature type="domain" description="Outer membrane protein assembly factor BamE" evidence="4">
    <location>
        <begin position="29"/>
        <end position="96"/>
    </location>
</feature>
<dbReference type="GO" id="GO:0051205">
    <property type="term" value="P:protein insertion into membrane"/>
    <property type="evidence" value="ECO:0007669"/>
    <property type="project" value="TreeGrafter"/>
</dbReference>
<proteinExistence type="inferred from homology"/>
<keyword evidence="1" id="KW-0732">Signal</keyword>
<dbReference type="PANTHER" id="PTHR37482">
    <property type="entry name" value="OUTER MEMBRANE PROTEIN ASSEMBLY FACTOR BAME"/>
    <property type="match status" value="1"/>
</dbReference>
<reference evidence="5" key="1">
    <citation type="submission" date="2018-06" db="EMBL/GenBank/DDBJ databases">
        <authorList>
            <person name="Zhirakovskaya E."/>
        </authorList>
    </citation>
    <scope>NUCLEOTIDE SEQUENCE</scope>
</reference>
<evidence type="ECO:0000313" key="5">
    <source>
        <dbReference type="EMBL" id="VAW88155.1"/>
    </source>
</evidence>
<name>A0A3B0Z434_9ZZZZ</name>
<dbReference type="PROSITE" id="PS51257">
    <property type="entry name" value="PROKAR_LIPOPROTEIN"/>
    <property type="match status" value="1"/>
</dbReference>
<dbReference type="InterPro" id="IPR026592">
    <property type="entry name" value="BamE"/>
</dbReference>
<evidence type="ECO:0000256" key="3">
    <source>
        <dbReference type="ARBA" id="ARBA00023237"/>
    </source>
</evidence>
<dbReference type="GO" id="GO:0043165">
    <property type="term" value="P:Gram-negative-bacterium-type cell outer membrane assembly"/>
    <property type="evidence" value="ECO:0007669"/>
    <property type="project" value="TreeGrafter"/>
</dbReference>
<dbReference type="AlphaFoldDB" id="A0A3B0Z434"/>
<dbReference type="PANTHER" id="PTHR37482:SF1">
    <property type="entry name" value="OUTER MEMBRANE PROTEIN ASSEMBLY FACTOR BAME"/>
    <property type="match status" value="1"/>
</dbReference>
<dbReference type="GO" id="GO:0030674">
    <property type="term" value="F:protein-macromolecule adaptor activity"/>
    <property type="evidence" value="ECO:0007669"/>
    <property type="project" value="TreeGrafter"/>
</dbReference>
<dbReference type="InterPro" id="IPR037873">
    <property type="entry name" value="BamE-like"/>
</dbReference>
<dbReference type="InterPro" id="IPR007450">
    <property type="entry name" value="BamE_dom"/>
</dbReference>
<keyword evidence="3" id="KW-0998">Cell outer membrane</keyword>
<dbReference type="Gene3D" id="3.30.1450.10">
    <property type="match status" value="1"/>
</dbReference>
<evidence type="ECO:0000256" key="1">
    <source>
        <dbReference type="ARBA" id="ARBA00022729"/>
    </source>
</evidence>
<accession>A0A3B0Z434</accession>
<protein>
    <recommendedName>
        <fullName evidence="4">Outer membrane protein assembly factor BamE domain-containing protein</fullName>
    </recommendedName>
</protein>
<dbReference type="HAMAP" id="MF_00925">
    <property type="entry name" value="OM_assembly_BamE"/>
    <property type="match status" value="1"/>
</dbReference>
<gene>
    <name evidence="5" type="ORF">MNBD_GAMMA16-939</name>
</gene>
<dbReference type="GO" id="GO:1990063">
    <property type="term" value="C:Bam protein complex"/>
    <property type="evidence" value="ECO:0007669"/>
    <property type="project" value="TreeGrafter"/>
</dbReference>
<dbReference type="Pfam" id="PF04355">
    <property type="entry name" value="BamE"/>
    <property type="match status" value="1"/>
</dbReference>
<dbReference type="EMBL" id="UOFO01000142">
    <property type="protein sequence ID" value="VAW88155.1"/>
    <property type="molecule type" value="Genomic_DNA"/>
</dbReference>
<keyword evidence="2" id="KW-0472">Membrane</keyword>
<organism evidence="5">
    <name type="scientific">hydrothermal vent metagenome</name>
    <dbReference type="NCBI Taxonomy" id="652676"/>
    <lineage>
        <taxon>unclassified sequences</taxon>
        <taxon>metagenomes</taxon>
        <taxon>ecological metagenomes</taxon>
    </lineage>
</organism>